<feature type="region of interest" description="Disordered" evidence="2">
    <location>
        <begin position="188"/>
        <end position="262"/>
    </location>
</feature>
<keyword evidence="1" id="KW-0723">Serine/threonine-protein kinase</keyword>
<organism evidence="4 5">
    <name type="scientific">Sphaerisporangium dianthi</name>
    <dbReference type="NCBI Taxonomy" id="1436120"/>
    <lineage>
        <taxon>Bacteria</taxon>
        <taxon>Bacillati</taxon>
        <taxon>Actinomycetota</taxon>
        <taxon>Actinomycetes</taxon>
        <taxon>Streptosporangiales</taxon>
        <taxon>Streptosporangiaceae</taxon>
        <taxon>Sphaerisporangium</taxon>
    </lineage>
</organism>
<evidence type="ECO:0000313" key="4">
    <source>
        <dbReference type="EMBL" id="MFC4535011.1"/>
    </source>
</evidence>
<evidence type="ECO:0000256" key="1">
    <source>
        <dbReference type="ARBA" id="ARBA00022527"/>
    </source>
</evidence>
<accession>A0ABV9CPC9</accession>
<gene>
    <name evidence="4" type="ORF">ACFO60_29985</name>
</gene>
<dbReference type="EMBL" id="JBHSFP010000027">
    <property type="protein sequence ID" value="MFC4535011.1"/>
    <property type="molecule type" value="Genomic_DNA"/>
</dbReference>
<comment type="caution">
    <text evidence="4">The sequence shown here is derived from an EMBL/GenBank/DDBJ whole genome shotgun (WGS) entry which is preliminary data.</text>
</comment>
<feature type="compositionally biased region" description="Low complexity" evidence="2">
    <location>
        <begin position="190"/>
        <end position="201"/>
    </location>
</feature>
<dbReference type="PANTHER" id="PTHR35526:SF3">
    <property type="entry name" value="ANTI-SIGMA-F FACTOR RSBW"/>
    <property type="match status" value="1"/>
</dbReference>
<dbReference type="RefSeq" id="WP_380846785.1">
    <property type="nucleotide sequence ID" value="NZ_JBHSFP010000027.1"/>
</dbReference>
<dbReference type="SUPFAM" id="SSF55874">
    <property type="entry name" value="ATPase domain of HSP90 chaperone/DNA topoisomerase II/histidine kinase"/>
    <property type="match status" value="1"/>
</dbReference>
<dbReference type="Gene3D" id="3.30.565.10">
    <property type="entry name" value="Histidine kinase-like ATPase, C-terminal domain"/>
    <property type="match status" value="1"/>
</dbReference>
<keyword evidence="4" id="KW-0067">ATP-binding</keyword>
<dbReference type="PANTHER" id="PTHR35526">
    <property type="entry name" value="ANTI-SIGMA-F FACTOR RSBW-RELATED"/>
    <property type="match status" value="1"/>
</dbReference>
<feature type="compositionally biased region" description="Low complexity" evidence="2">
    <location>
        <begin position="234"/>
        <end position="262"/>
    </location>
</feature>
<dbReference type="Pfam" id="PF13581">
    <property type="entry name" value="HATPase_c_2"/>
    <property type="match status" value="1"/>
</dbReference>
<evidence type="ECO:0000259" key="3">
    <source>
        <dbReference type="Pfam" id="PF13581"/>
    </source>
</evidence>
<evidence type="ECO:0000313" key="5">
    <source>
        <dbReference type="Proteomes" id="UP001596004"/>
    </source>
</evidence>
<proteinExistence type="predicted"/>
<dbReference type="InterPro" id="IPR050267">
    <property type="entry name" value="Anti-sigma-factor_SerPK"/>
</dbReference>
<feature type="compositionally biased region" description="Pro residues" evidence="2">
    <location>
        <begin position="202"/>
        <end position="217"/>
    </location>
</feature>
<sequence length="262" mass="27791">MSRRRSSWDRRRRVVWGQDFPRRRTPGQMRIYSYDGREESAVFPSTEASVGEARRWSRKILGDHPRLDDAVLLLSEIFTNAVTHAASPEIHVTVLTGWDRSVEVKVTDRGTATVPCACRAPADPLAERGRGIRLVRELSRRWRFLKDATGCTVWFILDPYEPPGDDEPPAAFPGDRRATYQEVHDGRGIGTAARPAGRATPPTGPATPPASPGPVTPPGGSATPPASPGPVTPPGGSATPPVGPGPATSPGGSADSSAGPGG</sequence>
<dbReference type="Proteomes" id="UP001596004">
    <property type="component" value="Unassembled WGS sequence"/>
</dbReference>
<dbReference type="GO" id="GO:0005524">
    <property type="term" value="F:ATP binding"/>
    <property type="evidence" value="ECO:0007669"/>
    <property type="project" value="UniProtKB-KW"/>
</dbReference>
<keyword evidence="1" id="KW-0808">Transferase</keyword>
<protein>
    <submittedName>
        <fullName evidence="4">ATP-binding protein</fullName>
    </submittedName>
</protein>
<feature type="domain" description="Histidine kinase/HSP90-like ATPase" evidence="3">
    <location>
        <begin position="44"/>
        <end position="156"/>
    </location>
</feature>
<dbReference type="InterPro" id="IPR036890">
    <property type="entry name" value="HATPase_C_sf"/>
</dbReference>
<dbReference type="CDD" id="cd16936">
    <property type="entry name" value="HATPase_RsbW-like"/>
    <property type="match status" value="1"/>
</dbReference>
<keyword evidence="4" id="KW-0547">Nucleotide-binding</keyword>
<reference evidence="5" key="1">
    <citation type="journal article" date="2019" name="Int. J. Syst. Evol. Microbiol.">
        <title>The Global Catalogue of Microorganisms (GCM) 10K type strain sequencing project: providing services to taxonomists for standard genome sequencing and annotation.</title>
        <authorList>
            <consortium name="The Broad Institute Genomics Platform"/>
            <consortium name="The Broad Institute Genome Sequencing Center for Infectious Disease"/>
            <person name="Wu L."/>
            <person name="Ma J."/>
        </authorList>
    </citation>
    <scope>NUCLEOTIDE SEQUENCE [LARGE SCALE GENOMIC DNA]</scope>
    <source>
        <strain evidence="5">CGMCC 4.7132</strain>
    </source>
</reference>
<dbReference type="InterPro" id="IPR003594">
    <property type="entry name" value="HATPase_dom"/>
</dbReference>
<keyword evidence="5" id="KW-1185">Reference proteome</keyword>
<evidence type="ECO:0000256" key="2">
    <source>
        <dbReference type="SAM" id="MobiDB-lite"/>
    </source>
</evidence>
<name>A0ABV9CPC9_9ACTN</name>
<keyword evidence="1" id="KW-0418">Kinase</keyword>